<evidence type="ECO:0000313" key="2">
    <source>
        <dbReference type="Proteomes" id="UP000684084"/>
    </source>
</evidence>
<accession>A0A915ZQV1</accession>
<dbReference type="EMBL" id="CAGKOT010000049">
    <property type="protein sequence ID" value="CAB5383739.1"/>
    <property type="molecule type" value="Genomic_DNA"/>
</dbReference>
<comment type="caution">
    <text evidence="1">The sequence shown here is derived from an EMBL/GenBank/DDBJ whole genome shotgun (WGS) entry which is preliminary data.</text>
</comment>
<reference evidence="1" key="1">
    <citation type="submission" date="2020-05" db="EMBL/GenBank/DDBJ databases">
        <authorList>
            <person name="Rincon C."/>
            <person name="Sanders R I."/>
            <person name="Robbins C."/>
            <person name="Chaturvedi A."/>
        </authorList>
    </citation>
    <scope>NUCLEOTIDE SEQUENCE</scope>
    <source>
        <strain evidence="1">CHB12</strain>
    </source>
</reference>
<dbReference type="Proteomes" id="UP000684084">
    <property type="component" value="Unassembled WGS sequence"/>
</dbReference>
<gene>
    <name evidence="1" type="ORF">CHRIB12_LOCUS18553</name>
</gene>
<evidence type="ECO:0000313" key="1">
    <source>
        <dbReference type="EMBL" id="CAB5383739.1"/>
    </source>
</evidence>
<sequence length="145" mass="17128">MLRKSTLIFTREDDADNINFQENDFIVNLKSFNENDLSQILHHKSHHKFYHKVHRKFRWKDLVKSLRRENSQVPIFFLITNQHKKSGSSVNKVSSQLLWNLNHWYQISKVGIGTSMNYNIIQHTIAVCFNDGTDKRDFDGAIKNP</sequence>
<organism evidence="1 2">
    <name type="scientific">Rhizophagus irregularis</name>
    <dbReference type="NCBI Taxonomy" id="588596"/>
    <lineage>
        <taxon>Eukaryota</taxon>
        <taxon>Fungi</taxon>
        <taxon>Fungi incertae sedis</taxon>
        <taxon>Mucoromycota</taxon>
        <taxon>Glomeromycotina</taxon>
        <taxon>Glomeromycetes</taxon>
        <taxon>Glomerales</taxon>
        <taxon>Glomeraceae</taxon>
        <taxon>Rhizophagus</taxon>
    </lineage>
</organism>
<dbReference type="OrthoDB" id="2491350at2759"/>
<dbReference type="AlphaFoldDB" id="A0A915ZQV1"/>
<protein>
    <submittedName>
        <fullName evidence="1">Uncharacterized protein</fullName>
    </submittedName>
</protein>
<proteinExistence type="predicted"/>
<name>A0A915ZQV1_9GLOM</name>